<sequence length="1176" mass="129812">MSAKRRVSYVIPPPTEPVPRLQLPSFGASRLGSAGPLLMPNGSSPDEYPKWSRHPRHRLGVNALALDYSTQLAGRSAPEGILYSGGRDGLVLSWDLQLPMKKRIPMELERKYSWEAMTGWADDGMDSEEEDFPITSSGDILGTVVGTVDRRKRATKPGSMLPYEHQWETNIDAFRAGQPSSFRQCAQLHFLTGWINDLSLVNYNQTVISGSSDGTLKAWNPHSQIPSDPSVIGTHSDYVRCLSYCREQNWIASGSFDRTIKLWDLARSSNPEPVVTLLPADASAAKSSVYAIAADPFGHTIASGSPERVVRLWDPRSGKRTGKLVGHTDNIRAILISEDSRYLLTGSADASIKLWSLSSQRCLHTFTHHTDSVWSLFSSHPSLETFYSGDRSGLVCKADVEGCADVSEGECILLCQDAHESTIAEGINKIVALDDNLLWTASGSSTIRRWRVPQRRAVRVRVVPSDSEMERHSLPGSPTSTASSIRRGHGEQSSLSRSLHSESGHMQRDKGEMLYGIPFESLVKLTSPNNPFGFYSSSKDRDSEIATLYSAASVMSVPKTNPRSPTQSTFSQSNHHKPSQPHRSETVMELPSARALFEDREIAADAVTLYTEPDDVIRGDHGLLRSIILNDRIHALTIDTSGTVEVWDIARCICKGKFTKEDVAGASMRTTSSNSSGGGTNERERSPREALEIVRERIEHEVVVLPWSTADTKSGVLTIHVTERCFDAEVYADEAGFVHDRYVNDESKLNIGKWVLKNLFLGFIREEQRLQRKHERNDSRDRNHVSDTSHDLPKRSARTSTAVISSSKMLQAVAPTISGSTRSSPLLTPMIPLNIPKENALPLSAIPQLPTIHSNDVTPMPRRHRSGTMDSLLQSATGAPKEGDYFSVPTRRPSITASTPDEFSAWNGSSKSEGGLQTPMTPSGGLMGRLKNFGKNKKSAADSVNTPSVGNDIPAVENGPEDSHSSEAKTPLQELLSRPLTPPPSNEAPLHNLPPHITLIISEENPPSFTTRYRGTVNSAGHDAPILEEVMPIWLLEYLLHNKLASAPPLVKISFILLPWPNKDPDGTQLPELLNIQQSKLTANRWLRVRKLVNHVQDKLDKYAVTSLSPAATSPRSSLESQHLHGQRPSAEDLYEILCNDVLLPLDMSLAAVRNYIWRQPTELTLYYRLKRPVAS</sequence>
<evidence type="ECO:0000256" key="3">
    <source>
        <dbReference type="ARBA" id="ARBA00022737"/>
    </source>
</evidence>
<name>A0A9W9ALG0_9AGAR</name>
<reference evidence="6" key="1">
    <citation type="submission" date="2022-08" db="EMBL/GenBank/DDBJ databases">
        <title>A Global Phylogenomic Analysis of the Shiitake Genus Lentinula.</title>
        <authorList>
            <consortium name="DOE Joint Genome Institute"/>
            <person name="Sierra-Patev S."/>
            <person name="Min B."/>
            <person name="Naranjo-Ortiz M."/>
            <person name="Looney B."/>
            <person name="Konkel Z."/>
            <person name="Slot J.C."/>
            <person name="Sakamoto Y."/>
            <person name="Steenwyk J.L."/>
            <person name="Rokas A."/>
            <person name="Carro J."/>
            <person name="Camarero S."/>
            <person name="Ferreira P."/>
            <person name="Molpeceres G."/>
            <person name="Ruiz-Duenas F.J."/>
            <person name="Serrano A."/>
            <person name="Henrissat B."/>
            <person name="Drula E."/>
            <person name="Hughes K.W."/>
            <person name="Mata J.L."/>
            <person name="Ishikawa N.K."/>
            <person name="Vargas-Isla R."/>
            <person name="Ushijima S."/>
            <person name="Smith C.A."/>
            <person name="Ahrendt S."/>
            <person name="Andreopoulos W."/>
            <person name="He G."/>
            <person name="Labutti K."/>
            <person name="Lipzen A."/>
            <person name="Ng V."/>
            <person name="Riley R."/>
            <person name="Sandor L."/>
            <person name="Barry K."/>
            <person name="Martinez A.T."/>
            <person name="Xiao Y."/>
            <person name="Gibbons J.G."/>
            <person name="Terashima K."/>
            <person name="Grigoriev I.V."/>
            <person name="Hibbett D.S."/>
        </authorList>
    </citation>
    <scope>NUCLEOTIDE SEQUENCE</scope>
    <source>
        <strain evidence="6">JLM2183</strain>
    </source>
</reference>
<dbReference type="PROSITE" id="PS50294">
    <property type="entry name" value="WD_REPEATS_REGION"/>
    <property type="match status" value="2"/>
</dbReference>
<feature type="repeat" description="WD" evidence="4">
    <location>
        <begin position="324"/>
        <end position="365"/>
    </location>
</feature>
<organism evidence="6 7">
    <name type="scientific">Lentinula aciculospora</name>
    <dbReference type="NCBI Taxonomy" id="153920"/>
    <lineage>
        <taxon>Eukaryota</taxon>
        <taxon>Fungi</taxon>
        <taxon>Dikarya</taxon>
        <taxon>Basidiomycota</taxon>
        <taxon>Agaricomycotina</taxon>
        <taxon>Agaricomycetes</taxon>
        <taxon>Agaricomycetidae</taxon>
        <taxon>Agaricales</taxon>
        <taxon>Marasmiineae</taxon>
        <taxon>Omphalotaceae</taxon>
        <taxon>Lentinula</taxon>
    </lineage>
</organism>
<dbReference type="CDD" id="cd17041">
    <property type="entry name" value="Ubl_WDR48"/>
    <property type="match status" value="1"/>
</dbReference>
<feature type="compositionally biased region" description="Basic and acidic residues" evidence="5">
    <location>
        <begin position="771"/>
        <end position="794"/>
    </location>
</feature>
<dbReference type="InterPro" id="IPR020472">
    <property type="entry name" value="WD40_PAC1"/>
</dbReference>
<evidence type="ECO:0000256" key="2">
    <source>
        <dbReference type="ARBA" id="ARBA00022574"/>
    </source>
</evidence>
<comment type="caution">
    <text evidence="6">The sequence shown here is derived from an EMBL/GenBank/DDBJ whole genome shotgun (WGS) entry which is preliminary data.</text>
</comment>
<feature type="region of interest" description="Disordered" evidence="5">
    <location>
        <begin position="463"/>
        <end position="507"/>
    </location>
</feature>
<dbReference type="SMART" id="SM00320">
    <property type="entry name" value="WD40"/>
    <property type="match status" value="8"/>
</dbReference>
<dbReference type="CDD" id="cd00200">
    <property type="entry name" value="WD40"/>
    <property type="match status" value="1"/>
</dbReference>
<evidence type="ECO:0000256" key="1">
    <source>
        <dbReference type="ARBA" id="ARBA00006917"/>
    </source>
</evidence>
<feature type="region of interest" description="Disordered" evidence="5">
    <location>
        <begin position="665"/>
        <end position="687"/>
    </location>
</feature>
<feature type="compositionally biased region" description="Polar residues" evidence="5">
    <location>
        <begin position="893"/>
        <end position="912"/>
    </location>
</feature>
<dbReference type="SUPFAM" id="SSF50978">
    <property type="entry name" value="WD40 repeat-like"/>
    <property type="match status" value="1"/>
</dbReference>
<dbReference type="Proteomes" id="UP001150266">
    <property type="component" value="Unassembled WGS sequence"/>
</dbReference>
<gene>
    <name evidence="6" type="ORF">J3R30DRAFT_1767713</name>
</gene>
<evidence type="ECO:0000256" key="4">
    <source>
        <dbReference type="PROSITE-ProRule" id="PRU00221"/>
    </source>
</evidence>
<evidence type="ECO:0000256" key="5">
    <source>
        <dbReference type="SAM" id="MobiDB-lite"/>
    </source>
</evidence>
<dbReference type="InterPro" id="IPR001680">
    <property type="entry name" value="WD40_rpt"/>
</dbReference>
<keyword evidence="3" id="KW-0677">Repeat</keyword>
<dbReference type="InterPro" id="IPR019775">
    <property type="entry name" value="WD40_repeat_CS"/>
</dbReference>
<dbReference type="OrthoDB" id="2421129at2759"/>
<dbReference type="Pfam" id="PF00400">
    <property type="entry name" value="WD40"/>
    <property type="match status" value="5"/>
</dbReference>
<dbReference type="InterPro" id="IPR015943">
    <property type="entry name" value="WD40/YVTN_repeat-like_dom_sf"/>
</dbReference>
<dbReference type="GO" id="GO:0043130">
    <property type="term" value="F:ubiquitin binding"/>
    <property type="evidence" value="ECO:0007669"/>
    <property type="project" value="TreeGrafter"/>
</dbReference>
<feature type="region of interest" description="Disordered" evidence="5">
    <location>
        <begin position="771"/>
        <end position="803"/>
    </location>
</feature>
<evidence type="ECO:0000313" key="7">
    <source>
        <dbReference type="Proteomes" id="UP001150266"/>
    </source>
</evidence>
<feature type="repeat" description="WD" evidence="4">
    <location>
        <begin position="282"/>
        <end position="323"/>
    </location>
</feature>
<dbReference type="PANTHER" id="PTHR19862:SF14">
    <property type="entry name" value="WD REPEAT-CONTAINING PROTEIN 48"/>
    <property type="match status" value="1"/>
</dbReference>
<dbReference type="PANTHER" id="PTHR19862">
    <property type="entry name" value="WD REPEAT-CONTAINING PROTEIN 48"/>
    <property type="match status" value="1"/>
</dbReference>
<dbReference type="Gene3D" id="2.130.10.10">
    <property type="entry name" value="YVTN repeat-like/Quinoprotein amine dehydrogenase"/>
    <property type="match status" value="2"/>
</dbReference>
<accession>A0A9W9ALG0</accession>
<evidence type="ECO:0000313" key="6">
    <source>
        <dbReference type="EMBL" id="KAJ4483357.1"/>
    </source>
</evidence>
<dbReference type="GO" id="GO:0000724">
    <property type="term" value="P:double-strand break repair via homologous recombination"/>
    <property type="evidence" value="ECO:0007669"/>
    <property type="project" value="TreeGrafter"/>
</dbReference>
<feature type="region of interest" description="Disordered" evidence="5">
    <location>
        <begin position="893"/>
        <end position="993"/>
    </location>
</feature>
<comment type="similarity">
    <text evidence="1">Belongs to the WD repeat WDR48 family.</text>
</comment>
<dbReference type="PROSITE" id="PS00678">
    <property type="entry name" value="WD_REPEATS_1"/>
    <property type="match status" value="1"/>
</dbReference>
<dbReference type="EMBL" id="JAOTPV010000004">
    <property type="protein sequence ID" value="KAJ4483357.1"/>
    <property type="molecule type" value="Genomic_DNA"/>
</dbReference>
<dbReference type="InterPro" id="IPR036322">
    <property type="entry name" value="WD40_repeat_dom_sf"/>
</dbReference>
<proteinExistence type="inferred from homology"/>
<feature type="region of interest" description="Disordered" evidence="5">
    <location>
        <begin position="556"/>
        <end position="585"/>
    </location>
</feature>
<dbReference type="InterPro" id="IPR021772">
    <property type="entry name" value="WDR48/Bun107"/>
</dbReference>
<dbReference type="PROSITE" id="PS50082">
    <property type="entry name" value="WD_REPEATS_2"/>
    <property type="match status" value="3"/>
</dbReference>
<dbReference type="Pfam" id="PF11816">
    <property type="entry name" value="DUF3337"/>
    <property type="match status" value="1"/>
</dbReference>
<feature type="compositionally biased region" description="Polar residues" evidence="5">
    <location>
        <begin position="558"/>
        <end position="573"/>
    </location>
</feature>
<protein>
    <recommendedName>
        <fullName evidence="8">WD40 repeat-like protein</fullName>
    </recommendedName>
</protein>
<keyword evidence="7" id="KW-1185">Reference proteome</keyword>
<dbReference type="PRINTS" id="PR00320">
    <property type="entry name" value="GPROTEINBRPT"/>
</dbReference>
<keyword evidence="2 4" id="KW-0853">WD repeat</keyword>
<evidence type="ECO:0008006" key="8">
    <source>
        <dbReference type="Google" id="ProtNLM"/>
    </source>
</evidence>
<dbReference type="AlphaFoldDB" id="A0A9W9ALG0"/>
<dbReference type="InterPro" id="IPR051246">
    <property type="entry name" value="WDR48"/>
</dbReference>
<feature type="repeat" description="WD" evidence="4">
    <location>
        <begin position="232"/>
        <end position="273"/>
    </location>
</feature>